<dbReference type="GO" id="GO:0000917">
    <property type="term" value="P:division septum assembly"/>
    <property type="evidence" value="ECO:0007669"/>
    <property type="project" value="UniProtKB-KW"/>
</dbReference>
<sequence length="139" mass="15302">MESLRTVVQGLTAQLVVSRTYSHPLCMRLRYEPDDPYVVRAAFFPHSDEPVEWVLGRDLLTDGLKGSAGHGDVRIWSAVGRGDQAMYIALGSRAGTALLEVPVQDVKAFLERTEALVPRGTEAGRIDWDAELAHLLSQS</sequence>
<evidence type="ECO:0000313" key="7">
    <source>
        <dbReference type="EMBL" id="TQK95553.1"/>
    </source>
</evidence>
<dbReference type="GO" id="GO:0030435">
    <property type="term" value="P:sporulation resulting in formation of a cellular spore"/>
    <property type="evidence" value="ECO:0007669"/>
    <property type="project" value="UniProtKB-KW"/>
</dbReference>
<keyword evidence="6" id="KW-0131">Cell cycle</keyword>
<dbReference type="GO" id="GO:0030428">
    <property type="term" value="C:cell septum"/>
    <property type="evidence" value="ECO:0007669"/>
    <property type="project" value="UniProtKB-SubCell"/>
</dbReference>
<dbReference type="Pfam" id="PF04686">
    <property type="entry name" value="SsgA"/>
    <property type="match status" value="1"/>
</dbReference>
<evidence type="ECO:0000256" key="3">
    <source>
        <dbReference type="ARBA" id="ARBA00022618"/>
    </source>
</evidence>
<gene>
    <name evidence="7" type="ORF">FB563_0468</name>
</gene>
<comment type="caution">
    <text evidence="7">The sequence shown here is derived from an EMBL/GenBank/DDBJ whole genome shotgun (WGS) entry which is preliminary data.</text>
</comment>
<dbReference type="InterPro" id="IPR038658">
    <property type="entry name" value="SsgB_sf"/>
</dbReference>
<evidence type="ECO:0000256" key="5">
    <source>
        <dbReference type="ARBA" id="ARBA00023210"/>
    </source>
</evidence>
<dbReference type="InterPro" id="IPR006776">
    <property type="entry name" value="SsgB"/>
</dbReference>
<keyword evidence="3 7" id="KW-0132">Cell division</keyword>
<proteinExistence type="inferred from homology"/>
<evidence type="ECO:0000256" key="1">
    <source>
        <dbReference type="ARBA" id="ARBA00004431"/>
    </source>
</evidence>
<comment type="similarity">
    <text evidence="2">Belongs to the SsgA family.</text>
</comment>
<dbReference type="OrthoDB" id="3853096at2"/>
<keyword evidence="8" id="KW-1185">Reference proteome</keyword>
<dbReference type="AlphaFoldDB" id="A0A542U904"/>
<dbReference type="EMBL" id="VFNX01000001">
    <property type="protein sequence ID" value="TQK95553.1"/>
    <property type="molecule type" value="Genomic_DNA"/>
</dbReference>
<keyword evidence="5" id="KW-0717">Septation</keyword>
<evidence type="ECO:0000313" key="8">
    <source>
        <dbReference type="Proteomes" id="UP000318103"/>
    </source>
</evidence>
<protein>
    <submittedName>
        <fullName evidence="7">Sporulation and cell division protein SsgA</fullName>
    </submittedName>
</protein>
<name>A0A542U904_9ACTN</name>
<keyword evidence="4" id="KW-0749">Sporulation</keyword>
<comment type="subcellular location">
    <subcellularLocation>
        <location evidence="1">Cell septum</location>
    </subcellularLocation>
</comment>
<dbReference type="Gene3D" id="2.30.31.20">
    <property type="entry name" value="Sporulation-specific cell division protein SsgB"/>
    <property type="match status" value="1"/>
</dbReference>
<evidence type="ECO:0000256" key="4">
    <source>
        <dbReference type="ARBA" id="ARBA00022969"/>
    </source>
</evidence>
<reference evidence="7 8" key="1">
    <citation type="submission" date="2019-06" db="EMBL/GenBank/DDBJ databases">
        <title>Sequencing the genomes of 1000 actinobacteria strains.</title>
        <authorList>
            <person name="Klenk H.-P."/>
        </authorList>
    </citation>
    <scope>NUCLEOTIDE SEQUENCE [LARGE SCALE GENOMIC DNA]</scope>
    <source>
        <strain evidence="7 8">DSM 41929</strain>
    </source>
</reference>
<evidence type="ECO:0000256" key="6">
    <source>
        <dbReference type="ARBA" id="ARBA00023306"/>
    </source>
</evidence>
<accession>A0A542U904</accession>
<evidence type="ECO:0000256" key="2">
    <source>
        <dbReference type="ARBA" id="ARBA00009323"/>
    </source>
</evidence>
<dbReference type="Proteomes" id="UP000318103">
    <property type="component" value="Unassembled WGS sequence"/>
</dbReference>
<organism evidence="7 8">
    <name type="scientific">Streptomyces puniciscabiei</name>
    <dbReference type="NCBI Taxonomy" id="164348"/>
    <lineage>
        <taxon>Bacteria</taxon>
        <taxon>Bacillati</taxon>
        <taxon>Actinomycetota</taxon>
        <taxon>Actinomycetes</taxon>
        <taxon>Kitasatosporales</taxon>
        <taxon>Streptomycetaceae</taxon>
        <taxon>Streptomyces</taxon>
    </lineage>
</organism>